<reference evidence="5" key="1">
    <citation type="journal article" date="2023" name="Commun. Biol.">
        <title>Genome analysis of Parmales, the sister group of diatoms, reveals the evolutionary specialization of diatoms from phago-mixotrophs to photoautotrophs.</title>
        <authorList>
            <person name="Ban H."/>
            <person name="Sato S."/>
            <person name="Yoshikawa S."/>
            <person name="Yamada K."/>
            <person name="Nakamura Y."/>
            <person name="Ichinomiya M."/>
            <person name="Sato N."/>
            <person name="Blanc-Mathieu R."/>
            <person name="Endo H."/>
            <person name="Kuwata A."/>
            <person name="Ogata H."/>
        </authorList>
    </citation>
    <scope>NUCLEOTIDE SEQUENCE [LARGE SCALE GENOMIC DNA]</scope>
</reference>
<dbReference type="InterPro" id="IPR016181">
    <property type="entry name" value="Acyl_CoA_acyltransferase"/>
</dbReference>
<keyword evidence="1" id="KW-0808">Transferase</keyword>
<accession>A0A9W7GNU7</accession>
<dbReference type="PANTHER" id="PTHR42919">
    <property type="entry name" value="N-ALPHA-ACETYLTRANSFERASE"/>
    <property type="match status" value="1"/>
</dbReference>
<dbReference type="SUPFAM" id="SSF55729">
    <property type="entry name" value="Acyl-CoA N-acyltransferases (Nat)"/>
    <property type="match status" value="1"/>
</dbReference>
<evidence type="ECO:0000313" key="5">
    <source>
        <dbReference type="Proteomes" id="UP001165065"/>
    </source>
</evidence>
<sequence>MHKFQTKKQLASFRAQTTPSALVEQQAQKKQAFEGSPLDRLKSVFSGVGAGLVVGALLDGLNLQVGGTGGGGGEGDITPGMLVGIVSGGFVGVNNLLGNRVYVMTEEQASNRLVQDYASGTLSGLTLRSDSGSLLKGDRTLTCVDSSTGCIVGCVDFVWRRGGSRGRLPNHVHCKNMLVNEGYRRRGIGRELMEGVRAFAEETYKGTDNAVECLTLEVDDDNEGAIRLYRKVGFGEPESIGSMGAKGKYGTVVFGRSFMVRDIT</sequence>
<dbReference type="InterPro" id="IPR051556">
    <property type="entry name" value="N-term/lysine_N-AcTrnsfr"/>
</dbReference>
<dbReference type="PANTHER" id="PTHR42919:SF8">
    <property type="entry name" value="N-ALPHA-ACETYLTRANSFERASE 50"/>
    <property type="match status" value="1"/>
</dbReference>
<proteinExistence type="predicted"/>
<evidence type="ECO:0000313" key="4">
    <source>
        <dbReference type="EMBL" id="GMI47312.1"/>
    </source>
</evidence>
<dbReference type="CDD" id="cd04301">
    <property type="entry name" value="NAT_SF"/>
    <property type="match status" value="1"/>
</dbReference>
<dbReference type="EMBL" id="BRYA01000340">
    <property type="protein sequence ID" value="GMI47312.1"/>
    <property type="molecule type" value="Genomic_DNA"/>
</dbReference>
<feature type="domain" description="N-acetyltransferase" evidence="3">
    <location>
        <begin position="99"/>
        <end position="264"/>
    </location>
</feature>
<keyword evidence="5" id="KW-1185">Reference proteome</keyword>
<evidence type="ECO:0000256" key="1">
    <source>
        <dbReference type="ARBA" id="ARBA00022679"/>
    </source>
</evidence>
<dbReference type="AlphaFoldDB" id="A0A9W7GNU7"/>
<dbReference type="OrthoDB" id="10039976at2759"/>
<evidence type="ECO:0000256" key="2">
    <source>
        <dbReference type="ARBA" id="ARBA00023315"/>
    </source>
</evidence>
<dbReference type="InterPro" id="IPR000182">
    <property type="entry name" value="GNAT_dom"/>
</dbReference>
<dbReference type="Gene3D" id="3.40.630.30">
    <property type="match status" value="1"/>
</dbReference>
<name>A0A9W7GNU7_9STRA</name>
<organism evidence="4 5">
    <name type="scientific">Triparma columacea</name>
    <dbReference type="NCBI Taxonomy" id="722753"/>
    <lineage>
        <taxon>Eukaryota</taxon>
        <taxon>Sar</taxon>
        <taxon>Stramenopiles</taxon>
        <taxon>Ochrophyta</taxon>
        <taxon>Bolidophyceae</taxon>
        <taxon>Parmales</taxon>
        <taxon>Triparmaceae</taxon>
        <taxon>Triparma</taxon>
    </lineage>
</organism>
<protein>
    <recommendedName>
        <fullName evidence="3">N-acetyltransferase domain-containing protein</fullName>
    </recommendedName>
</protein>
<dbReference type="PROSITE" id="PS51186">
    <property type="entry name" value="GNAT"/>
    <property type="match status" value="1"/>
</dbReference>
<gene>
    <name evidence="4" type="ORF">TrCOL_g3048</name>
</gene>
<evidence type="ECO:0000259" key="3">
    <source>
        <dbReference type="PROSITE" id="PS51186"/>
    </source>
</evidence>
<comment type="caution">
    <text evidence="4">The sequence shown here is derived from an EMBL/GenBank/DDBJ whole genome shotgun (WGS) entry which is preliminary data.</text>
</comment>
<dbReference type="GO" id="GO:0016747">
    <property type="term" value="F:acyltransferase activity, transferring groups other than amino-acyl groups"/>
    <property type="evidence" value="ECO:0007669"/>
    <property type="project" value="InterPro"/>
</dbReference>
<dbReference type="Proteomes" id="UP001165065">
    <property type="component" value="Unassembled WGS sequence"/>
</dbReference>
<dbReference type="Pfam" id="PF00583">
    <property type="entry name" value="Acetyltransf_1"/>
    <property type="match status" value="1"/>
</dbReference>
<keyword evidence="2" id="KW-0012">Acyltransferase</keyword>